<dbReference type="GO" id="GO:0016020">
    <property type="term" value="C:membrane"/>
    <property type="evidence" value="ECO:0007669"/>
    <property type="project" value="GOC"/>
</dbReference>
<keyword evidence="1" id="KW-0812">Transmembrane</keyword>
<feature type="transmembrane region" description="Helical" evidence="1">
    <location>
        <begin position="129"/>
        <end position="149"/>
    </location>
</feature>
<dbReference type="OrthoDB" id="414189at2759"/>
<feature type="domain" description="Fatty acid desaturase" evidence="2">
    <location>
        <begin position="7"/>
        <end position="234"/>
    </location>
</feature>
<organism evidence="3 4">
    <name type="scientific">Symbiodinium pilosum</name>
    <name type="common">Dinoflagellate</name>
    <dbReference type="NCBI Taxonomy" id="2952"/>
    <lineage>
        <taxon>Eukaryota</taxon>
        <taxon>Sar</taxon>
        <taxon>Alveolata</taxon>
        <taxon>Dinophyceae</taxon>
        <taxon>Suessiales</taxon>
        <taxon>Symbiodiniaceae</taxon>
        <taxon>Symbiodinium</taxon>
    </lineage>
</organism>
<gene>
    <name evidence="3" type="ORF">SPIL2461_LOCUS3666</name>
</gene>
<keyword evidence="4" id="KW-1185">Reference proteome</keyword>
<name>A0A812KZC6_SYMPI</name>
<dbReference type="EMBL" id="CAJNIZ010004470">
    <property type="protein sequence ID" value="CAE7233141.1"/>
    <property type="molecule type" value="Genomic_DNA"/>
</dbReference>
<evidence type="ECO:0000259" key="2">
    <source>
        <dbReference type="Pfam" id="PF00487"/>
    </source>
</evidence>
<dbReference type="PANTHER" id="PTHR12879:SF8">
    <property type="entry name" value="SPHINGOLIPID DELTA(4)-DESATURASE DES1"/>
    <property type="match status" value="1"/>
</dbReference>
<dbReference type="AlphaFoldDB" id="A0A812KZC6"/>
<reference evidence="3" key="1">
    <citation type="submission" date="2021-02" db="EMBL/GenBank/DDBJ databases">
        <authorList>
            <person name="Dougan E. K."/>
            <person name="Rhodes N."/>
            <person name="Thang M."/>
            <person name="Chan C."/>
        </authorList>
    </citation>
    <scope>NUCLEOTIDE SEQUENCE</scope>
</reference>
<proteinExistence type="predicted"/>
<evidence type="ECO:0000313" key="3">
    <source>
        <dbReference type="EMBL" id="CAE7233141.1"/>
    </source>
</evidence>
<dbReference type="GO" id="GO:0042284">
    <property type="term" value="F:sphingolipid delta-4 desaturase activity"/>
    <property type="evidence" value="ECO:0007669"/>
    <property type="project" value="TreeGrafter"/>
</dbReference>
<feature type="transmembrane region" description="Helical" evidence="1">
    <location>
        <begin position="83"/>
        <end position="108"/>
    </location>
</feature>
<protein>
    <recommendedName>
        <fullName evidence="2">Fatty acid desaturase domain-containing protein</fullName>
    </recommendedName>
</protein>
<feature type="non-terminal residue" evidence="3">
    <location>
        <position position="283"/>
    </location>
</feature>
<keyword evidence="1" id="KW-1133">Transmembrane helix</keyword>
<dbReference type="PANTHER" id="PTHR12879">
    <property type="entry name" value="SPHINGOLIPID DELTA 4 DESATURASE/C-4 HYDROXYLASE PROTEIN DES2"/>
    <property type="match status" value="1"/>
</dbReference>
<sequence length="283" mass="33287">MGTAFVSAFFFHGLHETVHQTAFRSKWANIAVAHVLGFLCLRPARHYWYYHLDHHRYTGNPERDSELQSGSFLDLAIDGPVQYLFYLSGIPFWIDAVCSLIRHAFGYCTESYLCYKMRACRQVSREARIYLCLYVWIAVLALKYTIVATTLLRNWVWPALLAQPILRFYLLAEHRGRKQSTLVYENTRTTYTNWFLRRLAWCMPYHMEHHAWPSVPFYKLKDANHLLVQAAHEASAERGYDVLEQGEAYPELKESSRLGYIGFNLRFWKHLRPDRGVRKGLGR</sequence>
<comment type="caution">
    <text evidence="3">The sequence shown here is derived from an EMBL/GenBank/DDBJ whole genome shotgun (WGS) entry which is preliminary data.</text>
</comment>
<keyword evidence="1" id="KW-0472">Membrane</keyword>
<dbReference type="InterPro" id="IPR005804">
    <property type="entry name" value="FA_desaturase_dom"/>
</dbReference>
<accession>A0A812KZC6</accession>
<evidence type="ECO:0000313" key="4">
    <source>
        <dbReference type="Proteomes" id="UP000649617"/>
    </source>
</evidence>
<feature type="transmembrane region" description="Helical" evidence="1">
    <location>
        <begin position="155"/>
        <end position="172"/>
    </location>
</feature>
<dbReference type="GO" id="GO:0046513">
    <property type="term" value="P:ceramide biosynthetic process"/>
    <property type="evidence" value="ECO:0007669"/>
    <property type="project" value="TreeGrafter"/>
</dbReference>
<dbReference type="Proteomes" id="UP000649617">
    <property type="component" value="Unassembled WGS sequence"/>
</dbReference>
<dbReference type="Pfam" id="PF00487">
    <property type="entry name" value="FA_desaturase"/>
    <property type="match status" value="1"/>
</dbReference>
<evidence type="ECO:0000256" key="1">
    <source>
        <dbReference type="SAM" id="Phobius"/>
    </source>
</evidence>